<evidence type="ECO:0000313" key="3">
    <source>
        <dbReference type="Proteomes" id="UP000286985"/>
    </source>
</evidence>
<dbReference type="InterPro" id="IPR036527">
    <property type="entry name" value="SCP2_sterol-bd_dom_sf"/>
</dbReference>
<sequence length="165" mass="18518">MVIPKVVDNWSRVISGLGVMARVTPKPILEQLLTLSLNQLLQAEIKQQRFAFLPKQWVRIEVPDLAFHFSVTLTEQGRLRASLAPQPAAVTMRGNSASLLLMISGKVDPDTLFFRRKLMIKGDTELGLEVKNLLDTIELEGRLPKSLFRFTQATADAIVARPELR</sequence>
<gene>
    <name evidence="2" type="ORF">CWE24_06055</name>
</gene>
<proteinExistence type="predicted"/>
<accession>A0A432XI94</accession>
<keyword evidence="3" id="KW-1185">Reference proteome</keyword>
<dbReference type="OrthoDB" id="5292463at2"/>
<protein>
    <recommendedName>
        <fullName evidence="1">SCP2 domain-containing protein</fullName>
    </recommendedName>
</protein>
<feature type="domain" description="SCP2" evidence="1">
    <location>
        <begin position="37"/>
        <end position="135"/>
    </location>
</feature>
<dbReference type="Pfam" id="PF02036">
    <property type="entry name" value="SCP2"/>
    <property type="match status" value="1"/>
</dbReference>
<dbReference type="SUPFAM" id="SSF55718">
    <property type="entry name" value="SCP-like"/>
    <property type="match status" value="1"/>
</dbReference>
<name>A0A432XI94_9GAMM</name>
<evidence type="ECO:0000313" key="2">
    <source>
        <dbReference type="EMBL" id="RUO48346.1"/>
    </source>
</evidence>
<evidence type="ECO:0000259" key="1">
    <source>
        <dbReference type="Pfam" id="PF02036"/>
    </source>
</evidence>
<dbReference type="InterPro" id="IPR003033">
    <property type="entry name" value="SCP2_sterol-bd_dom"/>
</dbReference>
<dbReference type="RefSeq" id="WP_092841486.1">
    <property type="nucleotide sequence ID" value="NZ_FPCF01000006.1"/>
</dbReference>
<dbReference type="Gene3D" id="3.30.1050.10">
    <property type="entry name" value="SCP2 sterol-binding domain"/>
    <property type="match status" value="1"/>
</dbReference>
<dbReference type="AlphaFoldDB" id="A0A432XI94"/>
<organism evidence="2 3">
    <name type="scientific">Pseudidiomarina donghaiensis</name>
    <dbReference type="NCBI Taxonomy" id="519452"/>
    <lineage>
        <taxon>Bacteria</taxon>
        <taxon>Pseudomonadati</taxon>
        <taxon>Pseudomonadota</taxon>
        <taxon>Gammaproteobacteria</taxon>
        <taxon>Alteromonadales</taxon>
        <taxon>Idiomarinaceae</taxon>
        <taxon>Pseudidiomarina</taxon>
    </lineage>
</organism>
<reference evidence="3" key="1">
    <citation type="journal article" date="2018" name="Front. Microbiol.">
        <title>Genome-Based Analysis Reveals the Taxonomy and Diversity of the Family Idiomarinaceae.</title>
        <authorList>
            <person name="Liu Y."/>
            <person name="Lai Q."/>
            <person name="Shao Z."/>
        </authorList>
    </citation>
    <scope>NUCLEOTIDE SEQUENCE [LARGE SCALE GENOMIC DNA]</scope>
    <source>
        <strain evidence="3">908033</strain>
    </source>
</reference>
<comment type="caution">
    <text evidence="2">The sequence shown here is derived from an EMBL/GenBank/DDBJ whole genome shotgun (WGS) entry which is preliminary data.</text>
</comment>
<dbReference type="STRING" id="519452.SAMN04488139_2231"/>
<dbReference type="EMBL" id="PIPU01000002">
    <property type="protein sequence ID" value="RUO48346.1"/>
    <property type="molecule type" value="Genomic_DNA"/>
</dbReference>
<dbReference type="Proteomes" id="UP000286985">
    <property type="component" value="Unassembled WGS sequence"/>
</dbReference>